<dbReference type="GO" id="GO:0004930">
    <property type="term" value="F:G protein-coupled receptor activity"/>
    <property type="evidence" value="ECO:0007669"/>
    <property type="project" value="UniProtKB-KW"/>
</dbReference>
<feature type="transmembrane region" description="Helical" evidence="14">
    <location>
        <begin position="111"/>
        <end position="142"/>
    </location>
</feature>
<feature type="transmembrane region" description="Helical" evidence="14">
    <location>
        <begin position="25"/>
        <end position="51"/>
    </location>
</feature>
<dbReference type="GeneID" id="101831434"/>
<keyword evidence="3 13" id="KW-0919">Taste</keyword>
<keyword evidence="4 13" id="KW-0716">Sensory transduction</keyword>
<evidence type="ECO:0000256" key="2">
    <source>
        <dbReference type="ARBA" id="ARBA00007376"/>
    </source>
</evidence>
<organism evidence="15 16">
    <name type="scientific">Mesocricetus auratus</name>
    <name type="common">Golden hamster</name>
    <dbReference type="NCBI Taxonomy" id="10036"/>
    <lineage>
        <taxon>Eukaryota</taxon>
        <taxon>Metazoa</taxon>
        <taxon>Chordata</taxon>
        <taxon>Craniata</taxon>
        <taxon>Vertebrata</taxon>
        <taxon>Euteleostomi</taxon>
        <taxon>Mammalia</taxon>
        <taxon>Eutheria</taxon>
        <taxon>Euarchontoglires</taxon>
        <taxon>Glires</taxon>
        <taxon>Rodentia</taxon>
        <taxon>Myomorpha</taxon>
        <taxon>Muroidea</taxon>
        <taxon>Cricetidae</taxon>
        <taxon>Cricetinae</taxon>
        <taxon>Mesocricetus</taxon>
    </lineage>
</organism>
<evidence type="ECO:0000256" key="6">
    <source>
        <dbReference type="ARBA" id="ARBA00022989"/>
    </source>
</evidence>
<evidence type="ECO:0000256" key="4">
    <source>
        <dbReference type="ARBA" id="ARBA00022606"/>
    </source>
</evidence>
<evidence type="ECO:0000256" key="8">
    <source>
        <dbReference type="ARBA" id="ARBA00023136"/>
    </source>
</evidence>
<dbReference type="Gene3D" id="1.20.1070.10">
    <property type="entry name" value="Rhodopsin 7-helix transmembrane proteins"/>
    <property type="match status" value="1"/>
</dbReference>
<dbReference type="OrthoDB" id="9836876at2759"/>
<feature type="transmembrane region" description="Helical" evidence="14">
    <location>
        <begin position="254"/>
        <end position="276"/>
    </location>
</feature>
<reference evidence="16" key="1">
    <citation type="submission" date="2025-08" db="UniProtKB">
        <authorList>
            <consortium name="RefSeq"/>
        </authorList>
    </citation>
    <scope>IDENTIFICATION</scope>
    <source>
        <tissue evidence="16">Liver</tissue>
    </source>
</reference>
<keyword evidence="10" id="KW-0325">Glycoprotein</keyword>
<name>A0A1U7R866_MESAU</name>
<dbReference type="PANTHER" id="PTHR11394:SF32">
    <property type="entry name" value="TASTE RECEPTOR TYPE 2 MEMBER 60"/>
    <property type="match status" value="1"/>
</dbReference>
<dbReference type="GO" id="GO:0033038">
    <property type="term" value="F:bitter taste receptor activity"/>
    <property type="evidence" value="ECO:0007669"/>
    <property type="project" value="InterPro"/>
</dbReference>
<evidence type="ECO:0000256" key="1">
    <source>
        <dbReference type="ARBA" id="ARBA00004141"/>
    </source>
</evidence>
<dbReference type="RefSeq" id="XP_005083127.1">
    <property type="nucleotide sequence ID" value="XM_005083070.2"/>
</dbReference>
<dbReference type="KEGG" id="maua:101831434"/>
<feature type="transmembrane region" description="Helical" evidence="14">
    <location>
        <begin position="208"/>
        <end position="233"/>
    </location>
</feature>
<comment type="subcellular location">
    <subcellularLocation>
        <location evidence="1 13">Membrane</location>
        <topology evidence="1 13">Multi-pass membrane protein</topology>
    </subcellularLocation>
</comment>
<feature type="transmembrane region" description="Helical" evidence="14">
    <location>
        <begin position="72"/>
        <end position="91"/>
    </location>
</feature>
<keyword evidence="9 13" id="KW-0675">Receptor</keyword>
<keyword evidence="7 13" id="KW-0297">G-protein coupled receptor</keyword>
<evidence type="ECO:0000256" key="12">
    <source>
        <dbReference type="RuleBase" id="RU004423"/>
    </source>
</evidence>
<evidence type="ECO:0000256" key="11">
    <source>
        <dbReference type="ARBA" id="ARBA00023224"/>
    </source>
</evidence>
<proteinExistence type="inferred from homology"/>
<gene>
    <name evidence="16" type="primary">Tas2r60</name>
</gene>
<dbReference type="CTD" id="338398"/>
<evidence type="ECO:0000313" key="16">
    <source>
        <dbReference type="RefSeq" id="XP_005083127.1"/>
    </source>
</evidence>
<dbReference type="InterPro" id="IPR007960">
    <property type="entry name" value="TAS2R"/>
</dbReference>
<evidence type="ECO:0000256" key="10">
    <source>
        <dbReference type="ARBA" id="ARBA00023180"/>
    </source>
</evidence>
<evidence type="ECO:0000313" key="15">
    <source>
        <dbReference type="Proteomes" id="UP000886700"/>
    </source>
</evidence>
<feature type="transmembrane region" description="Helical" evidence="14">
    <location>
        <begin position="288"/>
        <end position="308"/>
    </location>
</feature>
<comment type="similarity">
    <text evidence="2 12">Belongs to the G-protein coupled receptor T2R family.</text>
</comment>
<keyword evidence="8 13" id="KW-0472">Membrane</keyword>
<evidence type="ECO:0000256" key="3">
    <source>
        <dbReference type="ARBA" id="ARBA00022480"/>
    </source>
</evidence>
<evidence type="ECO:0000256" key="7">
    <source>
        <dbReference type="ARBA" id="ARBA00023040"/>
    </source>
</evidence>
<feature type="transmembrane region" description="Helical" evidence="14">
    <location>
        <begin position="154"/>
        <end position="176"/>
    </location>
</feature>
<accession>A0A1U7R866</accession>
<keyword evidence="5 13" id="KW-0812">Transmembrane</keyword>
<dbReference type="eggNOG" id="ENOG502S2SI">
    <property type="taxonomic scope" value="Eukaryota"/>
</dbReference>
<dbReference type="PANTHER" id="PTHR11394">
    <property type="entry name" value="TASTE RECEPTOR TYPE 2"/>
    <property type="match status" value="1"/>
</dbReference>
<dbReference type="GO" id="GO:0016020">
    <property type="term" value="C:membrane"/>
    <property type="evidence" value="ECO:0007669"/>
    <property type="project" value="UniProtKB-SubCell"/>
</dbReference>
<dbReference type="Pfam" id="PF05296">
    <property type="entry name" value="TAS2R"/>
    <property type="match status" value="1"/>
</dbReference>
<evidence type="ECO:0000256" key="13">
    <source>
        <dbReference type="RuleBase" id="RU004424"/>
    </source>
</evidence>
<sequence length="321" mass="36009">MGPIMSTGEMGTGHTVLGCHTADKAVITLFIVLVLSCLVAVVSNGSIIIALGTKWLLRRTLSTHNKLLISLAASRFCLQWVVIGKNVYVFLNPTVFPYNSVMQLLNLIWDFLTATTIWFCSLLGFFYCVKIATLTYPVFVWLKYRVPGWVPWMLLSAVGMSSLTSILCFIGNYLIYDNFVTSAQQPRNVTGNSLKDTLEQFYFFSVKVIMWTIPTVTFSVFMALLLVSLVRHMKKTLLASSGLQDVRAQAHMKALLTLLSFFVLFISCFLSLVLGATSNSPFQEFRYWMWQVAIHLCTVIHPIVILASNPGLRAVVKRDCC</sequence>
<dbReference type="AlphaFoldDB" id="A0A1U7R866"/>
<keyword evidence="6 14" id="KW-1133">Transmembrane helix</keyword>
<evidence type="ECO:0000256" key="5">
    <source>
        <dbReference type="ARBA" id="ARBA00022692"/>
    </source>
</evidence>
<dbReference type="FunFam" id="1.20.1070.10:FF:000055">
    <property type="entry name" value="Taste receptor type 2"/>
    <property type="match status" value="1"/>
</dbReference>
<dbReference type="SUPFAM" id="SSF81321">
    <property type="entry name" value="Family A G protein-coupled receptor-like"/>
    <property type="match status" value="1"/>
</dbReference>
<evidence type="ECO:0000256" key="14">
    <source>
        <dbReference type="SAM" id="Phobius"/>
    </source>
</evidence>
<dbReference type="Proteomes" id="UP000886700">
    <property type="component" value="Unplaced"/>
</dbReference>
<protein>
    <recommendedName>
        <fullName evidence="13">Taste receptor type 2</fullName>
    </recommendedName>
</protein>
<keyword evidence="15" id="KW-1185">Reference proteome</keyword>
<keyword evidence="11 13" id="KW-0807">Transducer</keyword>
<evidence type="ECO:0000256" key="9">
    <source>
        <dbReference type="ARBA" id="ARBA00023170"/>
    </source>
</evidence>